<gene>
    <name evidence="1" type="ORF">NDU88_000042</name>
</gene>
<organism evidence="1 2">
    <name type="scientific">Pleurodeles waltl</name>
    <name type="common">Iberian ribbed newt</name>
    <dbReference type="NCBI Taxonomy" id="8319"/>
    <lineage>
        <taxon>Eukaryota</taxon>
        <taxon>Metazoa</taxon>
        <taxon>Chordata</taxon>
        <taxon>Craniata</taxon>
        <taxon>Vertebrata</taxon>
        <taxon>Euteleostomi</taxon>
        <taxon>Amphibia</taxon>
        <taxon>Batrachia</taxon>
        <taxon>Caudata</taxon>
        <taxon>Salamandroidea</taxon>
        <taxon>Salamandridae</taxon>
        <taxon>Pleurodelinae</taxon>
        <taxon>Pleurodeles</taxon>
    </lineage>
</organism>
<reference evidence="1" key="1">
    <citation type="journal article" date="2022" name="bioRxiv">
        <title>Sequencing and chromosome-scale assembly of the giantPleurodeles waltlgenome.</title>
        <authorList>
            <person name="Brown T."/>
            <person name="Elewa A."/>
            <person name="Iarovenko S."/>
            <person name="Subramanian E."/>
            <person name="Araus A.J."/>
            <person name="Petzold A."/>
            <person name="Susuki M."/>
            <person name="Suzuki K.-i.T."/>
            <person name="Hayashi T."/>
            <person name="Toyoda A."/>
            <person name="Oliveira C."/>
            <person name="Osipova E."/>
            <person name="Leigh N.D."/>
            <person name="Simon A."/>
            <person name="Yun M.H."/>
        </authorList>
    </citation>
    <scope>NUCLEOTIDE SEQUENCE</scope>
    <source>
        <strain evidence="1">20211129_DDA</strain>
        <tissue evidence="1">Liver</tissue>
    </source>
</reference>
<sequence>DDFALQHCSSGSFQQQHFSGCASSEGDESSVCTKKQEGISLGVRESLPRIRRHLLQQPVAAWICSPSELRHRWSGVVLFVLSTSCLTWKTVSPCHSLQDSTPVHRDSCSYQGLFAP</sequence>
<dbReference type="Proteomes" id="UP001066276">
    <property type="component" value="Chromosome 6"/>
</dbReference>
<name>A0AAV7Q034_PLEWA</name>
<dbReference type="AlphaFoldDB" id="A0AAV7Q034"/>
<evidence type="ECO:0000313" key="1">
    <source>
        <dbReference type="EMBL" id="KAJ1133559.1"/>
    </source>
</evidence>
<protein>
    <submittedName>
        <fullName evidence="1">Uncharacterized protein</fullName>
    </submittedName>
</protein>
<feature type="non-terminal residue" evidence="1">
    <location>
        <position position="116"/>
    </location>
</feature>
<accession>A0AAV7Q034</accession>
<dbReference type="EMBL" id="JANPWB010000010">
    <property type="protein sequence ID" value="KAJ1133559.1"/>
    <property type="molecule type" value="Genomic_DNA"/>
</dbReference>
<feature type="non-terminal residue" evidence="1">
    <location>
        <position position="1"/>
    </location>
</feature>
<keyword evidence="2" id="KW-1185">Reference proteome</keyword>
<comment type="caution">
    <text evidence="1">The sequence shown here is derived from an EMBL/GenBank/DDBJ whole genome shotgun (WGS) entry which is preliminary data.</text>
</comment>
<proteinExistence type="predicted"/>
<evidence type="ECO:0000313" key="2">
    <source>
        <dbReference type="Proteomes" id="UP001066276"/>
    </source>
</evidence>